<evidence type="ECO:0000256" key="1">
    <source>
        <dbReference type="ARBA" id="ARBA00002442"/>
    </source>
</evidence>
<keyword evidence="7 12" id="KW-0997">Cell inner membrane</keyword>
<evidence type="ECO:0000256" key="8">
    <source>
        <dbReference type="ARBA" id="ARBA00022692"/>
    </source>
</evidence>
<dbReference type="NCBIfam" id="TIGR03141">
    <property type="entry name" value="cytochro_ccmD"/>
    <property type="match status" value="1"/>
</dbReference>
<dbReference type="GO" id="GO:0005886">
    <property type="term" value="C:plasma membrane"/>
    <property type="evidence" value="ECO:0007669"/>
    <property type="project" value="UniProtKB-SubCell"/>
</dbReference>
<dbReference type="PANTHER" id="PTHR37531:SF1">
    <property type="entry name" value="HEME EXPORTER PROTEIN D"/>
    <property type="match status" value="1"/>
</dbReference>
<keyword evidence="11 12" id="KW-0472">Membrane</keyword>
<evidence type="ECO:0000256" key="11">
    <source>
        <dbReference type="ARBA" id="ARBA00023136"/>
    </source>
</evidence>
<reference evidence="13 14" key="1">
    <citation type="submission" date="2018-01" db="EMBL/GenBank/DDBJ databases">
        <title>Saezia sanguinis gen. nov., sp. nov., in the order Burkholderiales isolated from human blood.</title>
        <authorList>
            <person name="Medina-Pascual M.J."/>
            <person name="Valdezate S."/>
            <person name="Monzon S."/>
            <person name="Cuesta I."/>
            <person name="Carrasco G."/>
            <person name="Villalon P."/>
            <person name="Saez-Nieto J.A."/>
        </authorList>
    </citation>
    <scope>NUCLEOTIDE SEQUENCE [LARGE SCALE GENOMIC DNA]</scope>
    <source>
        <strain evidence="13 14">CNM695-12</strain>
    </source>
</reference>
<keyword evidence="6 12" id="KW-1003">Cell membrane</keyword>
<evidence type="ECO:0000256" key="4">
    <source>
        <dbReference type="ARBA" id="ARBA00016461"/>
    </source>
</evidence>
<evidence type="ECO:0000256" key="2">
    <source>
        <dbReference type="ARBA" id="ARBA00004377"/>
    </source>
</evidence>
<keyword evidence="8 12" id="KW-0812">Transmembrane</keyword>
<evidence type="ECO:0000256" key="6">
    <source>
        <dbReference type="ARBA" id="ARBA00022475"/>
    </source>
</evidence>
<dbReference type="GO" id="GO:0015886">
    <property type="term" value="P:heme transport"/>
    <property type="evidence" value="ECO:0007669"/>
    <property type="project" value="InterPro"/>
</dbReference>
<comment type="caution">
    <text evidence="13">The sequence shown here is derived from an EMBL/GenBank/DDBJ whole genome shotgun (WGS) entry which is preliminary data.</text>
</comment>
<evidence type="ECO:0000256" key="10">
    <source>
        <dbReference type="ARBA" id="ARBA00022989"/>
    </source>
</evidence>
<keyword evidence="5 12" id="KW-0813">Transport</keyword>
<evidence type="ECO:0000256" key="3">
    <source>
        <dbReference type="ARBA" id="ARBA00008741"/>
    </source>
</evidence>
<keyword evidence="9 12" id="KW-0201">Cytochrome c-type biogenesis</keyword>
<dbReference type="GO" id="GO:0017004">
    <property type="term" value="P:cytochrome complex assembly"/>
    <property type="evidence" value="ECO:0007669"/>
    <property type="project" value="UniProtKB-KW"/>
</dbReference>
<evidence type="ECO:0000256" key="7">
    <source>
        <dbReference type="ARBA" id="ARBA00022519"/>
    </source>
</evidence>
<keyword evidence="14" id="KW-1185">Reference proteome</keyword>
<name>A0A433SAR3_9BURK</name>
<protein>
    <recommendedName>
        <fullName evidence="4 12">Heme exporter protein D</fullName>
    </recommendedName>
</protein>
<comment type="function">
    <text evidence="1 12">Required for the export of heme to the periplasm for the biogenesis of c-type cytochromes.</text>
</comment>
<dbReference type="RefSeq" id="WP_126980819.1">
    <property type="nucleotide sequence ID" value="NZ_PQSP01000009.1"/>
</dbReference>
<accession>A0A433SAR3</accession>
<gene>
    <name evidence="13" type="primary">ccmD</name>
    <name evidence="13" type="ORF">CUZ56_02657</name>
</gene>
<evidence type="ECO:0000256" key="5">
    <source>
        <dbReference type="ARBA" id="ARBA00022448"/>
    </source>
</evidence>
<proteinExistence type="inferred from homology"/>
<evidence type="ECO:0000313" key="13">
    <source>
        <dbReference type="EMBL" id="RUS65812.1"/>
    </source>
</evidence>
<sequence>MTPAFSSWQAFFSMNGYAASVWPAVLLVVVAMLVLSGFIFYQHRQTEKNVLRQLKSTQQTQAEYQE</sequence>
<dbReference type="Proteomes" id="UP000286947">
    <property type="component" value="Unassembled WGS sequence"/>
</dbReference>
<organism evidence="13 14">
    <name type="scientific">Saezia sanguinis</name>
    <dbReference type="NCBI Taxonomy" id="1965230"/>
    <lineage>
        <taxon>Bacteria</taxon>
        <taxon>Pseudomonadati</taxon>
        <taxon>Pseudomonadota</taxon>
        <taxon>Betaproteobacteria</taxon>
        <taxon>Burkholderiales</taxon>
        <taxon>Saeziaceae</taxon>
        <taxon>Saezia</taxon>
    </lineage>
</organism>
<comment type="subcellular location">
    <subcellularLocation>
        <location evidence="2 12">Cell inner membrane</location>
        <topology evidence="2 12">Single-pass membrane protein</topology>
    </subcellularLocation>
</comment>
<dbReference type="AlphaFoldDB" id="A0A433SAR3"/>
<dbReference type="PANTHER" id="PTHR37531">
    <property type="entry name" value="HEME EXPORTER PROTEIN D"/>
    <property type="match status" value="1"/>
</dbReference>
<evidence type="ECO:0000313" key="14">
    <source>
        <dbReference type="Proteomes" id="UP000286947"/>
    </source>
</evidence>
<dbReference type="EMBL" id="PQSP01000009">
    <property type="protein sequence ID" value="RUS65812.1"/>
    <property type="molecule type" value="Genomic_DNA"/>
</dbReference>
<evidence type="ECO:0000256" key="9">
    <source>
        <dbReference type="ARBA" id="ARBA00022748"/>
    </source>
</evidence>
<feature type="transmembrane region" description="Helical" evidence="12">
    <location>
        <begin position="20"/>
        <end position="41"/>
    </location>
</feature>
<comment type="similarity">
    <text evidence="3 12">Belongs to the CcmD/CycX/HelD family.</text>
</comment>
<dbReference type="InterPro" id="IPR007078">
    <property type="entry name" value="Haem_export_protD_CcmD"/>
</dbReference>
<dbReference type="Pfam" id="PF04995">
    <property type="entry name" value="CcmD"/>
    <property type="match status" value="1"/>
</dbReference>
<keyword evidence="10 12" id="KW-1133">Transmembrane helix</keyword>
<dbReference type="GO" id="GO:1903607">
    <property type="term" value="P:cytochrome c biosynthetic process"/>
    <property type="evidence" value="ECO:0007669"/>
    <property type="project" value="TreeGrafter"/>
</dbReference>
<dbReference type="InterPro" id="IPR052075">
    <property type="entry name" value="Heme_exporter_D"/>
</dbReference>
<evidence type="ECO:0000256" key="12">
    <source>
        <dbReference type="RuleBase" id="RU363101"/>
    </source>
</evidence>